<evidence type="ECO:0000313" key="2">
    <source>
        <dbReference type="EMBL" id="AQY16569.1"/>
    </source>
</evidence>
<dbReference type="EMBL" id="MH320551">
    <property type="protein sequence ID" value="AYO88141.1"/>
    <property type="molecule type" value="Genomic_DNA"/>
</dbReference>
<dbReference type="EMBL" id="MH320549">
    <property type="protein sequence ID" value="AYO87801.1"/>
    <property type="molecule type" value="Genomic_DNA"/>
</dbReference>
<proteinExistence type="predicted"/>
<organismHost>
    <name type="scientific">Homo sapiens</name>
    <name type="common">Human</name>
    <dbReference type="NCBI Taxonomy" id="9606"/>
</organismHost>
<reference evidence="3" key="2">
    <citation type="journal article" date="2018" name="Viruses">
        <title>New Insights into the Evolutionary and Genomic Landscape of Molluscum Contagiosum Virus (MCV) based on Nine MCV1 and Six MCV2 Complete Genome Sequences.</title>
        <authorList>
            <person name="Zorec T."/>
            <person name="Kutnjak D."/>
            <person name="Hosnjak L."/>
            <person name="Kusar B."/>
            <person name="Trcko K."/>
            <person name="Kocjan B."/>
            <person name="Li Y."/>
            <person name="Krizmaric M."/>
            <person name="Miljkovic J."/>
            <person name="Ravnikar M."/>
            <person name="Poljak M."/>
        </authorList>
    </citation>
    <scope>NUCLEOTIDE SEQUENCE [LARGE SCALE GENOMIC DNA]</scope>
    <source>
        <strain evidence="3">MCV2_MB98</strain>
        <strain evidence="4">MCV2_MC313</strain>
        <strain evidence="5">MCV2_MC316</strain>
        <strain evidence="6">MCV2_MC332</strain>
        <strain evidence="7">MCV2_MC515</strain>
    </source>
</reference>
<evidence type="ECO:0000256" key="1">
    <source>
        <dbReference type="SAM" id="Phobius"/>
    </source>
</evidence>
<reference evidence="3" key="3">
    <citation type="submission" date="2018-05" db="EMBL/GenBank/DDBJ databases">
        <authorList>
            <person name="Zorec T.M."/>
            <person name="Hosnjak L."/>
            <person name="Kutnjak D."/>
            <person name="Kusar B."/>
            <person name="Trcko K."/>
            <person name="Kocjan B.J."/>
            <person name="Li Y."/>
            <person name="Krizmaric M."/>
            <person name="Miljkovic J."/>
            <person name="Ravnikar M."/>
            <person name="Poljak M."/>
        </authorList>
    </citation>
    <scope>NUCLEOTIDE SEQUENCE</scope>
    <source>
        <strain evidence="3">MCV2_MB98</strain>
        <strain evidence="4">MCV2_MC313</strain>
        <strain evidence="5">MCV2_MC316</strain>
        <strain evidence="6">MCV2_MC332</strain>
        <strain evidence="7">MCV2_MC515</strain>
    </source>
</reference>
<dbReference type="Proteomes" id="UP000317568">
    <property type="component" value="Genome"/>
</dbReference>
<name>A0A1S7DLJ2_MCV2</name>
<evidence type="ECO:0000313" key="6">
    <source>
        <dbReference type="EMBL" id="AYO88141.1"/>
    </source>
</evidence>
<dbReference type="Proteomes" id="UP000320664">
    <property type="component" value="Segment"/>
</dbReference>
<dbReference type="Proteomes" id="UP000319755">
    <property type="component" value="Genome"/>
</dbReference>
<evidence type="ECO:0000313" key="3">
    <source>
        <dbReference type="EMBL" id="AYO87631.1"/>
    </source>
</evidence>
<dbReference type="EMBL" id="MH320548">
    <property type="protein sequence ID" value="AYO87631.1"/>
    <property type="molecule type" value="Genomic_DNA"/>
</dbReference>
<sequence length="457" mass="48731">MDTHWRCYARQCVHCLFLTSLVVMGMGFGTLFAYSRWECPQCKPAPPCPTPPMLPCTSFPEGSPPTVAAADVVDKTGSSCQHVSGIQGNDVVFHIPGASRQLEYISVSASGTDSRPCSLFSHTRNHSAVCARTYLVASGFGIREVRIEDSGQYLVTSAGSEGVASACFALTVLPTPSEPELTVTALSHASDSCILRLVCTAAGQDAQLQLTGSFPPSSLRSTLHGKTSAQSYLLLNVKVPTTERYRFRCTNTNENGAMSSAEVLVDGNCAAFEEELSYSEHSIRCACSRKTSLELLQCYQRWQTQRTAYMSMIAEERRYCEENIKNARKDPPVLASVAVIGSAALNVLAAIVLAWRSLCRALHSLLATAMCRQSPPPYCAAEPPPYCTTPPPPYCTVASMSRDTNSSTSSDSATGASAASVGSAVADGLLETATARTVTATEAIVHGDEHATLVALV</sequence>
<dbReference type="Proteomes" id="UP000320816">
    <property type="component" value="Segment"/>
</dbReference>
<dbReference type="Proteomes" id="UP000317891">
    <property type="component" value="Segment"/>
</dbReference>
<keyword evidence="1" id="KW-1133">Transmembrane helix</keyword>
<dbReference type="EMBL" id="MH320550">
    <property type="protein sequence ID" value="AYO87971.1"/>
    <property type="molecule type" value="Genomic_DNA"/>
</dbReference>
<keyword evidence="1" id="KW-0812">Transmembrane</keyword>
<feature type="transmembrane region" description="Helical" evidence="1">
    <location>
        <begin position="333"/>
        <end position="355"/>
    </location>
</feature>
<protein>
    <submittedName>
        <fullName evidence="2">MC002</fullName>
    </submittedName>
</protein>
<dbReference type="Proteomes" id="UP000315637">
    <property type="component" value="Segment"/>
</dbReference>
<evidence type="ECO:0000313" key="5">
    <source>
        <dbReference type="EMBL" id="AYO87971.1"/>
    </source>
</evidence>
<dbReference type="EMBL" id="MH320556">
    <property type="protein sequence ID" value="AYO89019.1"/>
    <property type="molecule type" value="Genomic_DNA"/>
</dbReference>
<evidence type="ECO:0000313" key="4">
    <source>
        <dbReference type="EMBL" id="AYO87801.1"/>
    </source>
</evidence>
<feature type="transmembrane region" description="Helical" evidence="1">
    <location>
        <begin position="12"/>
        <end position="34"/>
    </location>
</feature>
<organism evidence="2">
    <name type="scientific">Molluscum contagiosum virus subtype 2</name>
    <name type="common">MOCV</name>
    <name type="synonym">MCVII</name>
    <dbReference type="NCBI Taxonomy" id="10281"/>
    <lineage>
        <taxon>Viruses</taxon>
        <taxon>Varidnaviria</taxon>
        <taxon>Bamfordvirae</taxon>
        <taxon>Nucleocytoviricota</taxon>
        <taxon>Pokkesviricetes</taxon>
        <taxon>Chitovirales</taxon>
        <taxon>Poxviridae</taxon>
        <taxon>Chordopoxvirinae</taxon>
        <taxon>Molluscipoxvirus</taxon>
        <taxon>Molluscipoxvirus molluscum</taxon>
        <taxon>Molluscum contagiosum virus</taxon>
    </lineage>
</organism>
<reference evidence="2" key="1">
    <citation type="journal article" date="2017" name="J. Gen. Virol.">
        <title>Recombination events and variability among full-length genomes of co-circulating molluscum contagiosum virus subtypes 1 and 2.</title>
        <authorList>
            <person name="Lopez-Bueno A."/>
            <person name="Parras-Molto M."/>
            <person name="Lopez-Barrantes O."/>
            <person name="Belda S."/>
            <person name="Alejo A."/>
        </authorList>
    </citation>
    <scope>NUCLEOTIDE SEQUENCE</scope>
    <source>
        <strain evidence="2">Madrid 2016_1</strain>
    </source>
</reference>
<gene>
    <name evidence="2" type="primary">MC002L</name>
</gene>
<dbReference type="EMBL" id="KY040274">
    <property type="protein sequence ID" value="AQY16569.1"/>
    <property type="molecule type" value="Genomic_DNA"/>
</dbReference>
<keyword evidence="1" id="KW-0472">Membrane</keyword>
<evidence type="ECO:0000313" key="7">
    <source>
        <dbReference type="EMBL" id="AYO89019.1"/>
    </source>
</evidence>
<accession>A0A1S7DLJ2</accession>